<dbReference type="InterPro" id="IPR005123">
    <property type="entry name" value="Oxoglu/Fe-dep_dioxygenase_dom"/>
</dbReference>
<dbReference type="Pfam" id="PF13661">
    <property type="entry name" value="2OG-FeII_Oxy_4"/>
    <property type="match status" value="1"/>
</dbReference>
<evidence type="ECO:0000256" key="8">
    <source>
        <dbReference type="ARBA" id="ARBA00023004"/>
    </source>
</evidence>
<dbReference type="Gene3D" id="2.60.120.620">
    <property type="entry name" value="q2cbj1_9rhob like domain"/>
    <property type="match status" value="1"/>
</dbReference>
<evidence type="ECO:0000256" key="3">
    <source>
        <dbReference type="ARBA" id="ARBA00007443"/>
    </source>
</evidence>
<dbReference type="InterPro" id="IPR039558">
    <property type="entry name" value="TPA1/OFD1_N"/>
</dbReference>
<dbReference type="GO" id="GO:0005737">
    <property type="term" value="C:cytoplasm"/>
    <property type="evidence" value="ECO:0007669"/>
    <property type="project" value="TreeGrafter"/>
</dbReference>
<evidence type="ECO:0000313" key="16">
    <source>
        <dbReference type="Proteomes" id="UP000094801"/>
    </source>
</evidence>
<dbReference type="AlphaFoldDB" id="A0A1E4T746"/>
<dbReference type="GO" id="GO:0031418">
    <property type="term" value="F:L-ascorbic acid binding"/>
    <property type="evidence" value="ECO:0007669"/>
    <property type="project" value="UniProtKB-KW"/>
</dbReference>
<evidence type="ECO:0000256" key="2">
    <source>
        <dbReference type="ARBA" id="ARBA00004123"/>
    </source>
</evidence>
<proteinExistence type="inferred from homology"/>
<keyword evidence="4" id="KW-0479">Metal-binding</keyword>
<name>A0A1E4T746_9ASCO</name>
<feature type="compositionally biased region" description="Basic and acidic residues" evidence="13">
    <location>
        <begin position="1"/>
        <end position="10"/>
    </location>
</feature>
<dbReference type="InterPro" id="IPR043044">
    <property type="entry name" value="TPA1/Ofd1_C"/>
</dbReference>
<evidence type="ECO:0000256" key="7">
    <source>
        <dbReference type="ARBA" id="ARBA00023002"/>
    </source>
</evidence>
<dbReference type="GO" id="GO:0006449">
    <property type="term" value="P:regulation of translational termination"/>
    <property type="evidence" value="ECO:0007669"/>
    <property type="project" value="TreeGrafter"/>
</dbReference>
<gene>
    <name evidence="15" type="ORF">CANARDRAFT_6089</name>
</gene>
<dbReference type="SMART" id="SM00702">
    <property type="entry name" value="P4Hc"/>
    <property type="match status" value="1"/>
</dbReference>
<evidence type="ECO:0000256" key="10">
    <source>
        <dbReference type="ARBA" id="ARBA00047444"/>
    </source>
</evidence>
<feature type="compositionally biased region" description="Polar residues" evidence="13">
    <location>
        <begin position="26"/>
        <end position="37"/>
    </location>
</feature>
<dbReference type="PANTHER" id="PTHR12117">
    <property type="entry name" value="HISTONE ACETYLTRANSFERASE COMPLEX"/>
    <property type="match status" value="1"/>
</dbReference>
<dbReference type="InterPro" id="IPR051842">
    <property type="entry name" value="uS12_prolyl_hydroxylase"/>
</dbReference>
<dbReference type="GO" id="GO:0005506">
    <property type="term" value="F:iron ion binding"/>
    <property type="evidence" value="ECO:0007669"/>
    <property type="project" value="InterPro"/>
</dbReference>
<keyword evidence="9" id="KW-0539">Nucleus</keyword>
<dbReference type="FunFam" id="2.60.120.620:FF:000014">
    <property type="entry name" value="Prolyl 3,4-dihydroxylase TPA1"/>
    <property type="match status" value="1"/>
</dbReference>
<dbReference type="GO" id="GO:0031543">
    <property type="term" value="F:peptidyl-proline dioxygenase activity"/>
    <property type="evidence" value="ECO:0007669"/>
    <property type="project" value="UniProtKB-ARBA"/>
</dbReference>
<dbReference type="Pfam" id="PF10637">
    <property type="entry name" value="Ofd1_CTDD"/>
    <property type="match status" value="1"/>
</dbReference>
<dbReference type="PROSITE" id="PS51471">
    <property type="entry name" value="FE2OG_OXY"/>
    <property type="match status" value="1"/>
</dbReference>
<evidence type="ECO:0000256" key="13">
    <source>
        <dbReference type="SAM" id="MobiDB-lite"/>
    </source>
</evidence>
<evidence type="ECO:0000256" key="4">
    <source>
        <dbReference type="ARBA" id="ARBA00022723"/>
    </source>
</evidence>
<evidence type="ECO:0000256" key="6">
    <source>
        <dbReference type="ARBA" id="ARBA00022964"/>
    </source>
</evidence>
<dbReference type="InterPro" id="IPR019601">
    <property type="entry name" value="Oxoglutarate/Fe-dep_Oase_C"/>
</dbReference>
<evidence type="ECO:0000256" key="12">
    <source>
        <dbReference type="ARBA" id="ARBA00081607"/>
    </source>
</evidence>
<sequence>MPEIKKRSNSEDTQPLKRSNQKKPDSSSSNQPKITIKQTEEEELKAKDYFQSHIFDNEFKNNLKDSIIDSKPFQWGTITNLIDESLLKNVRVEIMNEIKFTKKETDIYKVYQTGDLANLSGMSKEDLKRLPNLYKLRSAIYSKTFRDYISYITGCDRLSGLKTDMSINTYTKSCHLLTHDDVIGSRRVSFILYLPEPGKVWKPHYGGSLRLFDKIVPNVPKSDPYCKLTPQFNQIAFFKVQPGLSFHDVEEVKVDKQRLSIQGWFHIPQFGEDGYKEGEQELTEAKSTLQQLESKELREFDFPKVNFTRVLNNINDESFLKLNDFDISYLNKFMNSQLTSFKTMSNLSEIFINESVIDIHNFLNLEYSSILQRNLKNFELNEFPKMPTIQEDIKYPWKLAIPSHKQRYMYIDGLQKQPILNESEIKITERQSLETPNFQIIQNLKEMTMSNMTKNENDDDDGVDDSLITIKLCELASFMRSLSFQKWLFQITNLKVLKDQIIIRRFRPGFDFILATKLNEDENGAGDGDFSCLDGVLEATLNLTPSKGWETGEFGGYELCMTNDDDDSDTDSDSDSDSNKETNKFNEDEAAIYKSSDKNDSVLYESQACWNKLNLMFRDENVLKFIKYTSFNSVGSRWDISGCWKCKDE</sequence>
<dbReference type="PANTHER" id="PTHR12117:SF0">
    <property type="entry name" value="PROLYL 3-HYDROXYLASE OGFOD1"/>
    <property type="match status" value="1"/>
</dbReference>
<dbReference type="GO" id="GO:0005634">
    <property type="term" value="C:nucleus"/>
    <property type="evidence" value="ECO:0007669"/>
    <property type="project" value="UniProtKB-SubCell"/>
</dbReference>
<protein>
    <recommendedName>
        <fullName evidence="12">uS12 prolyl 3,4-dihydroxylase</fullName>
    </recommendedName>
</protein>
<comment type="cofactor">
    <cofactor evidence="1">
        <name>L-ascorbate</name>
        <dbReference type="ChEBI" id="CHEBI:38290"/>
    </cofactor>
</comment>
<keyword evidence="5" id="KW-0847">Vitamin C</keyword>
<dbReference type="GO" id="GO:0009896">
    <property type="term" value="P:positive regulation of catabolic process"/>
    <property type="evidence" value="ECO:0007669"/>
    <property type="project" value="UniProtKB-ARBA"/>
</dbReference>
<evidence type="ECO:0000313" key="15">
    <source>
        <dbReference type="EMBL" id="ODV87562.1"/>
    </source>
</evidence>
<comment type="catalytic activity">
    <reaction evidence="11">
        <text>[ribosomal protein uS12]-(3S)-3-hydroxy-L-proline + 2-oxoglutarate + O2 = [ribosomal protein uS12]-(3S)-3,4-dihydroxy-L-proline + succinate + CO2</text>
        <dbReference type="Rhea" id="RHEA:54160"/>
        <dbReference type="Rhea" id="RHEA-COMP:13817"/>
        <dbReference type="Rhea" id="RHEA-COMP:13818"/>
        <dbReference type="ChEBI" id="CHEBI:15379"/>
        <dbReference type="ChEBI" id="CHEBI:16526"/>
        <dbReference type="ChEBI" id="CHEBI:16810"/>
        <dbReference type="ChEBI" id="CHEBI:30031"/>
        <dbReference type="ChEBI" id="CHEBI:85428"/>
        <dbReference type="ChEBI" id="CHEBI:138052"/>
    </reaction>
</comment>
<evidence type="ECO:0000259" key="14">
    <source>
        <dbReference type="PROSITE" id="PS51471"/>
    </source>
</evidence>
<evidence type="ECO:0000256" key="5">
    <source>
        <dbReference type="ARBA" id="ARBA00022896"/>
    </source>
</evidence>
<evidence type="ECO:0000256" key="1">
    <source>
        <dbReference type="ARBA" id="ARBA00001961"/>
    </source>
</evidence>
<keyword evidence="16" id="KW-1185">Reference proteome</keyword>
<dbReference type="Proteomes" id="UP000094801">
    <property type="component" value="Unassembled WGS sequence"/>
</dbReference>
<keyword evidence="6" id="KW-0223">Dioxygenase</keyword>
<comment type="catalytic activity">
    <reaction evidence="10">
        <text>[ribosomal protein uS12]-L-proline + 2-oxoglutarate + O2 = [ribosomal protein uS12]-(3S)-3-hydroxy-L-proline + succinate + CO2</text>
        <dbReference type="Rhea" id="RHEA:54156"/>
        <dbReference type="Rhea" id="RHEA-COMP:13816"/>
        <dbReference type="Rhea" id="RHEA-COMP:13818"/>
        <dbReference type="ChEBI" id="CHEBI:15379"/>
        <dbReference type="ChEBI" id="CHEBI:16526"/>
        <dbReference type="ChEBI" id="CHEBI:16810"/>
        <dbReference type="ChEBI" id="CHEBI:30031"/>
        <dbReference type="ChEBI" id="CHEBI:50342"/>
        <dbReference type="ChEBI" id="CHEBI:85428"/>
    </reaction>
</comment>
<dbReference type="STRING" id="983967.A0A1E4T746"/>
<keyword evidence="7" id="KW-0560">Oxidoreductase</keyword>
<feature type="region of interest" description="Disordered" evidence="13">
    <location>
        <begin position="1"/>
        <end position="37"/>
    </location>
</feature>
<evidence type="ECO:0000256" key="11">
    <source>
        <dbReference type="ARBA" id="ARBA00051966"/>
    </source>
</evidence>
<feature type="domain" description="Fe2OG dioxygenase" evidence="14">
    <location>
        <begin position="161"/>
        <end position="267"/>
    </location>
</feature>
<dbReference type="EMBL" id="KV453848">
    <property type="protein sequence ID" value="ODV87562.1"/>
    <property type="molecule type" value="Genomic_DNA"/>
</dbReference>
<evidence type="ECO:0000256" key="9">
    <source>
        <dbReference type="ARBA" id="ARBA00023242"/>
    </source>
</evidence>
<comment type="subcellular location">
    <subcellularLocation>
        <location evidence="2">Nucleus</location>
    </subcellularLocation>
</comment>
<keyword evidence="8" id="KW-0408">Iron</keyword>
<organism evidence="15 16">
    <name type="scientific">[Candida] arabinofermentans NRRL YB-2248</name>
    <dbReference type="NCBI Taxonomy" id="983967"/>
    <lineage>
        <taxon>Eukaryota</taxon>
        <taxon>Fungi</taxon>
        <taxon>Dikarya</taxon>
        <taxon>Ascomycota</taxon>
        <taxon>Saccharomycotina</taxon>
        <taxon>Pichiomycetes</taxon>
        <taxon>Pichiales</taxon>
        <taxon>Pichiaceae</taxon>
        <taxon>Ogataea</taxon>
        <taxon>Ogataea/Candida clade</taxon>
    </lineage>
</organism>
<dbReference type="InterPro" id="IPR006620">
    <property type="entry name" value="Pro_4_hyd_alph"/>
</dbReference>
<dbReference type="Gene3D" id="3.60.130.20">
    <property type="entry name" value="Oxoglutarate/iron-dependent oxygenase, C-terminal degradation domain"/>
    <property type="match status" value="1"/>
</dbReference>
<accession>A0A1E4T746</accession>
<dbReference type="GO" id="GO:0010604">
    <property type="term" value="P:positive regulation of macromolecule metabolic process"/>
    <property type="evidence" value="ECO:0007669"/>
    <property type="project" value="UniProtKB-ARBA"/>
</dbReference>
<dbReference type="OrthoDB" id="430522at2759"/>
<comment type="similarity">
    <text evidence="3">Belongs to the TPA1 family.</text>
</comment>
<reference evidence="16" key="1">
    <citation type="submission" date="2016-04" db="EMBL/GenBank/DDBJ databases">
        <title>Comparative genomics of biotechnologically important yeasts.</title>
        <authorList>
            <consortium name="DOE Joint Genome Institute"/>
            <person name="Riley R."/>
            <person name="Haridas S."/>
            <person name="Wolfe K.H."/>
            <person name="Lopes M.R."/>
            <person name="Hittinger C.T."/>
            <person name="Goker M."/>
            <person name="Salamov A."/>
            <person name="Wisecaver J."/>
            <person name="Long T.M."/>
            <person name="Aerts A.L."/>
            <person name="Barry K."/>
            <person name="Choi C."/>
            <person name="Clum A."/>
            <person name="Coughlan A.Y."/>
            <person name="Deshpande S."/>
            <person name="Douglass A.P."/>
            <person name="Hanson S.J."/>
            <person name="Klenk H.-P."/>
            <person name="Labutti K."/>
            <person name="Lapidus A."/>
            <person name="Lindquist E."/>
            <person name="Lipzen A."/>
            <person name="Meier-Kolthoff J.P."/>
            <person name="Ohm R.A."/>
            <person name="Otillar R.P."/>
            <person name="Pangilinan J."/>
            <person name="Peng Y."/>
            <person name="Rokas A."/>
            <person name="Rosa C.A."/>
            <person name="Scheuner C."/>
            <person name="Sibirny A.A."/>
            <person name="Slot J.C."/>
            <person name="Stielow J.B."/>
            <person name="Sun H."/>
            <person name="Kurtzman C.P."/>
            <person name="Blackwell M."/>
            <person name="Grigoriev I.V."/>
            <person name="Jeffries T.W."/>
        </authorList>
    </citation>
    <scope>NUCLEOTIDE SEQUENCE [LARGE SCALE GENOMIC DNA]</scope>
    <source>
        <strain evidence="16">NRRL YB-2248</strain>
    </source>
</reference>